<feature type="binding site" evidence="6">
    <location>
        <position position="162"/>
    </location>
    <ligand>
        <name>[4Fe-4S] cluster</name>
        <dbReference type="ChEBI" id="CHEBI:49883"/>
        <label>3</label>
    </ligand>
</feature>
<dbReference type="GO" id="GO:0005737">
    <property type="term" value="C:cytoplasm"/>
    <property type="evidence" value="ECO:0007669"/>
    <property type="project" value="UniProtKB-SubCell"/>
</dbReference>
<comment type="subcellular location">
    <subcellularLocation>
        <location evidence="6">Cytoplasm</location>
    </subcellularLocation>
</comment>
<dbReference type="PROSITE" id="PS00198">
    <property type="entry name" value="4FE4S_FER_1"/>
    <property type="match status" value="2"/>
</dbReference>
<keyword evidence="5 6" id="KW-0411">Iron-sulfur</keyword>
<feature type="binding site" evidence="6">
    <location>
        <position position="165"/>
    </location>
    <ligand>
        <name>[4Fe-4S] cluster</name>
        <dbReference type="ChEBI" id="CHEBI:49883"/>
        <label>3</label>
    </ligand>
</feature>
<dbReference type="Pfam" id="PF12838">
    <property type="entry name" value="Fer4_7"/>
    <property type="match status" value="2"/>
</dbReference>
<dbReference type="HAMAP" id="MF_02201">
    <property type="entry name" value="NapF"/>
    <property type="match status" value="1"/>
</dbReference>
<evidence type="ECO:0000256" key="3">
    <source>
        <dbReference type="ARBA" id="ARBA00022737"/>
    </source>
</evidence>
<dbReference type="Proteomes" id="UP001164472">
    <property type="component" value="Chromosome"/>
</dbReference>
<feature type="binding site" evidence="6">
    <location>
        <position position="168"/>
    </location>
    <ligand>
        <name>[4Fe-4S] cluster</name>
        <dbReference type="ChEBI" id="CHEBI:49883"/>
        <label>3</label>
    </ligand>
</feature>
<dbReference type="SUPFAM" id="SSF54862">
    <property type="entry name" value="4Fe-4S ferredoxins"/>
    <property type="match status" value="1"/>
</dbReference>
<dbReference type="GO" id="GO:0051539">
    <property type="term" value="F:4 iron, 4 sulfur cluster binding"/>
    <property type="evidence" value="ECO:0007669"/>
    <property type="project" value="UniProtKB-UniRule"/>
</dbReference>
<name>A0A9E8HHF0_9ALTE</name>
<feature type="domain" description="4Fe-4S ferredoxin-type" evidence="7">
    <location>
        <begin position="31"/>
        <end position="59"/>
    </location>
</feature>
<feature type="binding site" evidence="6">
    <location>
        <position position="39"/>
    </location>
    <ligand>
        <name>[4Fe-4S] cluster</name>
        <dbReference type="ChEBI" id="CHEBI:49883"/>
        <label>1</label>
    </ligand>
</feature>
<feature type="binding site" evidence="6">
    <location>
        <position position="71"/>
    </location>
    <ligand>
        <name>[4Fe-4S] cluster</name>
        <dbReference type="ChEBI" id="CHEBI:49883"/>
        <label>2</label>
    </ligand>
</feature>
<evidence type="ECO:0000259" key="7">
    <source>
        <dbReference type="PROSITE" id="PS51379"/>
    </source>
</evidence>
<comment type="cofactor">
    <cofactor evidence="6">
        <name>[4Fe-4S] cluster</name>
        <dbReference type="ChEBI" id="CHEBI:49883"/>
    </cofactor>
</comment>
<keyword evidence="2 6" id="KW-0479">Metal-binding</keyword>
<keyword evidence="1 6" id="KW-0004">4Fe-4S</keyword>
<feature type="domain" description="4Fe-4S ferredoxin-type" evidence="7">
    <location>
        <begin position="153"/>
        <end position="182"/>
    </location>
</feature>
<feature type="domain" description="4Fe-4S ferredoxin-type" evidence="7">
    <location>
        <begin position="62"/>
        <end position="91"/>
    </location>
</feature>
<feature type="binding site" evidence="6">
    <location>
        <position position="42"/>
    </location>
    <ligand>
        <name>[4Fe-4S] cluster</name>
        <dbReference type="ChEBI" id="CHEBI:49883"/>
        <label>1</label>
    </ligand>
</feature>
<reference evidence="8" key="1">
    <citation type="submission" date="2022-07" db="EMBL/GenBank/DDBJ databases">
        <title>Alkalimarinus sp. nov., isolated from gut of a Alitta virens.</title>
        <authorList>
            <person name="Yang A.I."/>
            <person name="Shin N.-R."/>
        </authorList>
    </citation>
    <scope>NUCLEOTIDE SEQUENCE</scope>
    <source>
        <strain evidence="8">FA028</strain>
    </source>
</reference>
<feature type="binding site" evidence="6">
    <location>
        <position position="49"/>
    </location>
    <ligand>
        <name>[4Fe-4S] cluster</name>
        <dbReference type="ChEBI" id="CHEBI:49883"/>
        <label>1</label>
    </ligand>
</feature>
<accession>A0A9E8HHF0</accession>
<evidence type="ECO:0000256" key="4">
    <source>
        <dbReference type="ARBA" id="ARBA00023004"/>
    </source>
</evidence>
<evidence type="ECO:0000256" key="5">
    <source>
        <dbReference type="ARBA" id="ARBA00023014"/>
    </source>
</evidence>
<evidence type="ECO:0000313" key="8">
    <source>
        <dbReference type="EMBL" id="UZW74728.1"/>
    </source>
</evidence>
<evidence type="ECO:0000313" key="9">
    <source>
        <dbReference type="Proteomes" id="UP001164472"/>
    </source>
</evidence>
<dbReference type="PANTHER" id="PTHR24960:SF46">
    <property type="entry name" value="FERREDOXIN-TYPE PROTEIN NAPF"/>
    <property type="match status" value="1"/>
</dbReference>
<dbReference type="EMBL" id="CP101527">
    <property type="protein sequence ID" value="UZW74728.1"/>
    <property type="molecule type" value="Genomic_DNA"/>
</dbReference>
<protein>
    <recommendedName>
        <fullName evidence="6">Ferredoxin-type protein NapF</fullName>
    </recommendedName>
</protein>
<keyword evidence="9" id="KW-1185">Reference proteome</keyword>
<keyword evidence="3 6" id="KW-0677">Repeat</keyword>
<dbReference type="InterPro" id="IPR017896">
    <property type="entry name" value="4Fe4S_Fe-S-bd"/>
</dbReference>
<evidence type="ECO:0000256" key="2">
    <source>
        <dbReference type="ARBA" id="ARBA00022723"/>
    </source>
</evidence>
<gene>
    <name evidence="6 8" type="primary">napF</name>
    <name evidence="8" type="ORF">NNL22_17165</name>
</gene>
<evidence type="ECO:0000256" key="1">
    <source>
        <dbReference type="ARBA" id="ARBA00022485"/>
    </source>
</evidence>
<proteinExistence type="inferred from homology"/>
<feature type="binding site" evidence="6">
    <location>
        <position position="81"/>
    </location>
    <ligand>
        <name>[4Fe-4S] cluster</name>
        <dbReference type="ChEBI" id="CHEBI:49883"/>
        <label>2</label>
    </ligand>
</feature>
<comment type="similarity">
    <text evidence="6">Belongs to the NapF family.</text>
</comment>
<feature type="binding site" evidence="6">
    <location>
        <position position="74"/>
    </location>
    <ligand>
        <name>[4Fe-4S] cluster</name>
        <dbReference type="ChEBI" id="CHEBI:49883"/>
        <label>2</label>
    </ligand>
</feature>
<feature type="binding site" evidence="6">
    <location>
        <position position="172"/>
    </location>
    <ligand>
        <name>[4Fe-4S] cluster</name>
        <dbReference type="ChEBI" id="CHEBI:49883"/>
        <label>3</label>
    </ligand>
</feature>
<dbReference type="InterPro" id="IPR017900">
    <property type="entry name" value="4Fe4S_Fe_S_CS"/>
</dbReference>
<dbReference type="KEGG" id="asem:NNL22_17165"/>
<dbReference type="Gene3D" id="3.30.70.20">
    <property type="match status" value="2"/>
</dbReference>
<dbReference type="AlphaFoldDB" id="A0A9E8HHF0"/>
<dbReference type="NCBIfam" id="TIGR00402">
    <property type="entry name" value="napF"/>
    <property type="match status" value="1"/>
</dbReference>
<sequence>MSSEIDLGRRSLFKGNYTPATSMLLPPWAVGQARFLELCTRCDDCVTACPENVLTPGSGGFPTTNFQHSECTFCGDCVTACPSGALTQPTTLSQTDNPNNNQSNNKPWYQAPMISAQCLTHQGVVCRSCGDVCEPEAITFIWGSPENGARGVATPSVDNDLCSGCGACIGVCPSKALTMQSMAQSNTPRVG</sequence>
<keyword evidence="4 6" id="KW-0408">Iron</keyword>
<dbReference type="PANTHER" id="PTHR24960">
    <property type="entry name" value="PHOTOSYSTEM I IRON-SULFUR CENTER-RELATED"/>
    <property type="match status" value="1"/>
</dbReference>
<feature type="binding site" evidence="6">
    <location>
        <position position="77"/>
    </location>
    <ligand>
        <name>[4Fe-4S] cluster</name>
        <dbReference type="ChEBI" id="CHEBI:49883"/>
        <label>2</label>
    </ligand>
</feature>
<dbReference type="InterPro" id="IPR050157">
    <property type="entry name" value="PSI_iron-sulfur_center"/>
</dbReference>
<keyword evidence="6" id="KW-0963">Cytoplasm</keyword>
<comment type="subunit">
    <text evidence="6">Interacts with the cytoplasmic NapA precursor.</text>
</comment>
<dbReference type="PROSITE" id="PS51379">
    <property type="entry name" value="4FE4S_FER_2"/>
    <property type="match status" value="3"/>
</dbReference>
<feature type="binding site" evidence="6">
    <location>
        <position position="45"/>
    </location>
    <ligand>
        <name>[4Fe-4S] cluster</name>
        <dbReference type="ChEBI" id="CHEBI:49883"/>
        <label>1</label>
    </ligand>
</feature>
<evidence type="ECO:0000256" key="6">
    <source>
        <dbReference type="HAMAP-Rule" id="MF_02201"/>
    </source>
</evidence>
<dbReference type="InterPro" id="IPR004496">
    <property type="entry name" value="NapF"/>
</dbReference>
<organism evidence="8 9">
    <name type="scientific">Alkalimarinus sediminis</name>
    <dbReference type="NCBI Taxonomy" id="1632866"/>
    <lineage>
        <taxon>Bacteria</taxon>
        <taxon>Pseudomonadati</taxon>
        <taxon>Pseudomonadota</taxon>
        <taxon>Gammaproteobacteria</taxon>
        <taxon>Alteromonadales</taxon>
        <taxon>Alteromonadaceae</taxon>
        <taxon>Alkalimarinus</taxon>
    </lineage>
</organism>
<dbReference type="GO" id="GO:0046872">
    <property type="term" value="F:metal ion binding"/>
    <property type="evidence" value="ECO:0007669"/>
    <property type="project" value="UniProtKB-KW"/>
</dbReference>
<comment type="function">
    <text evidence="6">Could be involved in the maturation of NapA, the catalytic subunit of the periplasmic nitrate reductase, before its export into the periplasm.</text>
</comment>
<dbReference type="CDD" id="cd10564">
    <property type="entry name" value="NapF_like"/>
    <property type="match status" value="1"/>
</dbReference>
<dbReference type="RefSeq" id="WP_251810155.1">
    <property type="nucleotide sequence ID" value="NZ_CP101527.1"/>
</dbReference>